<evidence type="ECO:0000313" key="3">
    <source>
        <dbReference type="EMBL" id="UOO88009.1"/>
    </source>
</evidence>
<keyword evidence="1 3" id="KW-0808">Transferase</keyword>
<dbReference type="NCBIfam" id="TIGR00477">
    <property type="entry name" value="tehB"/>
    <property type="match status" value="1"/>
</dbReference>
<gene>
    <name evidence="3" type="primary">tehB</name>
    <name evidence="3" type="ORF">LVJ82_10950</name>
</gene>
<keyword evidence="4" id="KW-1185">Reference proteome</keyword>
<reference evidence="3 4" key="1">
    <citation type="journal article" date="2022" name="Res Sq">
        <title>Evolution of multicellular longitudinally dividing oral cavity symbionts (Neisseriaceae).</title>
        <authorList>
            <person name="Nyongesa S."/>
            <person name="Weber P."/>
            <person name="Bernet E."/>
            <person name="Pullido F."/>
            <person name="Nieckarz M."/>
            <person name="Delaby M."/>
            <person name="Nieves C."/>
            <person name="Viehboeck T."/>
            <person name="Krause N."/>
            <person name="Rivera-Millot A."/>
            <person name="Nakamura A."/>
            <person name="Vischer N."/>
            <person name="VanNieuwenhze M."/>
            <person name="Brun Y."/>
            <person name="Cava F."/>
            <person name="Bulgheresi S."/>
            <person name="Veyrier F."/>
        </authorList>
    </citation>
    <scope>NUCLEOTIDE SEQUENCE [LARGE SCALE GENOMIC DNA]</scope>
    <source>
        <strain evidence="3 4">SN4</strain>
    </source>
</reference>
<dbReference type="Gene3D" id="3.40.50.150">
    <property type="entry name" value="Vaccinia Virus protein VP39"/>
    <property type="match status" value="1"/>
</dbReference>
<dbReference type="PANTHER" id="PTHR43861:SF3">
    <property type="entry name" value="PUTATIVE (AFU_ORTHOLOGUE AFUA_2G14390)-RELATED"/>
    <property type="match status" value="1"/>
</dbReference>
<evidence type="ECO:0000313" key="4">
    <source>
        <dbReference type="Proteomes" id="UP000832011"/>
    </source>
</evidence>
<sequence length="199" mass="22076">MSINPDYFKQQYGLSATHSEVVAWMEAGHLNHGHALDLGCGRGRNALYLAKHGFDVHACDADESSIATLNDIIAAENMNNIETDVYDINRAVVQSTYDVIVSTVVMQFLQAERIPAVIANMQAQTAVGGWNLIVSALETDGVAVPPSFQFFFKSQQLPELYADWNIVKYNEEEGSLHRTDANGNPIRMKFATLWAQKRA</sequence>
<dbReference type="GO" id="GO:0008168">
    <property type="term" value="F:methyltransferase activity"/>
    <property type="evidence" value="ECO:0007669"/>
    <property type="project" value="UniProtKB-KW"/>
</dbReference>
<dbReference type="NCBIfam" id="NF008405">
    <property type="entry name" value="PRK11207.1"/>
    <property type="match status" value="1"/>
</dbReference>
<keyword evidence="3" id="KW-0489">Methyltransferase</keyword>
<dbReference type="CDD" id="cd02440">
    <property type="entry name" value="AdoMet_MTases"/>
    <property type="match status" value="1"/>
</dbReference>
<dbReference type="RefSeq" id="WP_058356554.1">
    <property type="nucleotide sequence ID" value="NZ_CABKVG010000009.1"/>
</dbReference>
<feature type="domain" description="Tellurite resistance methyltransferase TehB-like" evidence="2">
    <location>
        <begin position="5"/>
        <end position="193"/>
    </location>
</feature>
<evidence type="ECO:0000256" key="1">
    <source>
        <dbReference type="ARBA" id="ARBA00022679"/>
    </source>
</evidence>
<dbReference type="InterPro" id="IPR004537">
    <property type="entry name" value="Tellurite-R_MeTrfase_TehB"/>
</dbReference>
<accession>A0ABY4DYE7</accession>
<dbReference type="SUPFAM" id="SSF53335">
    <property type="entry name" value="S-adenosyl-L-methionine-dependent methyltransferases"/>
    <property type="match status" value="1"/>
</dbReference>
<dbReference type="EMBL" id="CP091511">
    <property type="protein sequence ID" value="UOO88009.1"/>
    <property type="molecule type" value="Genomic_DNA"/>
</dbReference>
<dbReference type="InterPro" id="IPR015985">
    <property type="entry name" value="TehB-like_dom"/>
</dbReference>
<dbReference type="PANTHER" id="PTHR43861">
    <property type="entry name" value="TRANS-ACONITATE 2-METHYLTRANSFERASE-RELATED"/>
    <property type="match status" value="1"/>
</dbReference>
<dbReference type="EC" id="2.1.1.265" evidence="3"/>
<dbReference type="GO" id="GO:0032259">
    <property type="term" value="P:methylation"/>
    <property type="evidence" value="ECO:0007669"/>
    <property type="project" value="UniProtKB-KW"/>
</dbReference>
<protein>
    <submittedName>
        <fullName evidence="3">Tellurite resistance methyltransferase TehB</fullName>
        <ecNumber evidence="3">2.1.1.265</ecNumber>
    </submittedName>
</protein>
<proteinExistence type="predicted"/>
<dbReference type="Proteomes" id="UP000832011">
    <property type="component" value="Chromosome"/>
</dbReference>
<dbReference type="InterPro" id="IPR029063">
    <property type="entry name" value="SAM-dependent_MTases_sf"/>
</dbReference>
<name>A0ABY4DYE7_9NEIS</name>
<evidence type="ECO:0000259" key="2">
    <source>
        <dbReference type="Pfam" id="PF03848"/>
    </source>
</evidence>
<dbReference type="Pfam" id="PF03848">
    <property type="entry name" value="TehB"/>
    <property type="match status" value="1"/>
</dbReference>
<organism evidence="3 4">
    <name type="scientific">Vitreoscilla massiliensis</name>
    <dbReference type="NCBI Taxonomy" id="1689272"/>
    <lineage>
        <taxon>Bacteria</taxon>
        <taxon>Pseudomonadati</taxon>
        <taxon>Pseudomonadota</taxon>
        <taxon>Betaproteobacteria</taxon>
        <taxon>Neisseriales</taxon>
        <taxon>Neisseriaceae</taxon>
        <taxon>Vitreoscilla</taxon>
    </lineage>
</organism>